<dbReference type="KEGG" id="ago:AGOS_AFR099C"/>
<evidence type="ECO:0000259" key="18">
    <source>
        <dbReference type="Pfam" id="PF08302"/>
    </source>
</evidence>
<dbReference type="InParanoid" id="Q754H3"/>
<feature type="active site" description="N6-AMP-lysine intermediate" evidence="17">
    <location>
        <position position="117"/>
    </location>
</feature>
<evidence type="ECO:0000256" key="4">
    <source>
        <dbReference type="ARBA" id="ARBA00022694"/>
    </source>
</evidence>
<keyword evidence="3" id="KW-0808">Transferase</keyword>
<evidence type="ECO:0000259" key="20">
    <source>
        <dbReference type="Pfam" id="PF09511"/>
    </source>
</evidence>
<dbReference type="Pfam" id="PF08303">
    <property type="entry name" value="tRNA_lig_kinase"/>
    <property type="match status" value="1"/>
</dbReference>
<evidence type="ECO:0000256" key="1">
    <source>
        <dbReference type="ARBA" id="ARBA00012724"/>
    </source>
</evidence>
<evidence type="ECO:0000256" key="9">
    <source>
        <dbReference type="ARBA" id="ARBA00022801"/>
    </source>
</evidence>
<keyword evidence="8" id="KW-0418">Kinase</keyword>
<dbReference type="PIRSF" id="PIRSF019634">
    <property type="entry name" value="tRNA_lig_yeast"/>
    <property type="match status" value="1"/>
</dbReference>
<reference evidence="21 22" key="1">
    <citation type="journal article" date="2004" name="Science">
        <title>The Ashbya gossypii genome as a tool for mapping the ancient Saccharomyces cerevisiae genome.</title>
        <authorList>
            <person name="Dietrich F.S."/>
            <person name="Voegeli S."/>
            <person name="Brachat S."/>
            <person name="Lerch A."/>
            <person name="Gates K."/>
            <person name="Steiner S."/>
            <person name="Mohr C."/>
            <person name="Pohlmann R."/>
            <person name="Luedi P."/>
            <person name="Choi S."/>
            <person name="Wing R.A."/>
            <person name="Flavier A."/>
            <person name="Gaffney T.D."/>
            <person name="Philippsen P."/>
        </authorList>
    </citation>
    <scope>NUCLEOTIDE SEQUENCE [LARGE SCALE GENOMIC DNA]</scope>
    <source>
        <strain evidence="22">ATCC 10895 / CBS 109.51 / FGSC 9923 / NRRL Y-1056</strain>
    </source>
</reference>
<evidence type="ECO:0000256" key="2">
    <source>
        <dbReference type="ARBA" id="ARBA00022598"/>
    </source>
</evidence>
<dbReference type="InterPro" id="IPR015966">
    <property type="entry name" value="tRNA_lig_kin_fungi"/>
</dbReference>
<dbReference type="GO" id="GO:0004519">
    <property type="term" value="F:endonuclease activity"/>
    <property type="evidence" value="ECO:0007669"/>
    <property type="project" value="UniProtKB-KW"/>
</dbReference>
<dbReference type="RefSeq" id="NP_985646.2">
    <property type="nucleotide sequence ID" value="NM_211000.2"/>
</dbReference>
<evidence type="ECO:0000256" key="3">
    <source>
        <dbReference type="ARBA" id="ARBA00022679"/>
    </source>
</evidence>
<evidence type="ECO:0000256" key="8">
    <source>
        <dbReference type="ARBA" id="ARBA00022777"/>
    </source>
</evidence>
<keyword evidence="5" id="KW-0540">Nuclease</keyword>
<dbReference type="InterPro" id="IPR019039">
    <property type="entry name" value="T4-Rnl1-like_N"/>
</dbReference>
<evidence type="ECO:0000256" key="16">
    <source>
        <dbReference type="PIRNR" id="PIRNR019634"/>
    </source>
</evidence>
<feature type="domain" description="tRNA ligase kinase" evidence="19">
    <location>
        <begin position="395"/>
        <end position="561"/>
    </location>
</feature>
<reference evidence="22" key="2">
    <citation type="journal article" date="2013" name="G3 (Bethesda)">
        <title>Genomes of Ashbya fungi isolated from insects reveal four mating-type loci, numerous translocations, lack of transposons, and distinct gene duplications.</title>
        <authorList>
            <person name="Dietrich F.S."/>
            <person name="Voegeli S."/>
            <person name="Kuo S."/>
            <person name="Philippsen P."/>
        </authorList>
    </citation>
    <scope>GENOME REANNOTATION</scope>
    <source>
        <strain evidence="22">ATCC 10895 / CBS 109.51 / FGSC 9923 / NRRL Y-1056</strain>
    </source>
</reference>
<keyword evidence="2 16" id="KW-0436">Ligase</keyword>
<dbReference type="FunFam" id="3.40.50.300:FF:001934">
    <property type="entry name" value="tRNA ligase"/>
    <property type="match status" value="1"/>
</dbReference>
<dbReference type="EC" id="6.5.1.3" evidence="1 16"/>
<dbReference type="EMBL" id="AE016819">
    <property type="protein sequence ID" value="AAS53470.2"/>
    <property type="molecule type" value="Genomic_DNA"/>
</dbReference>
<keyword evidence="6" id="KW-0547">Nucleotide-binding</keyword>
<comment type="catalytic activity">
    <reaction evidence="12 16">
        <text>ATP + (ribonucleotide)n-3'-hydroxyl + 5'-phospho-(ribonucleotide)m = (ribonucleotide)n+m + AMP + diphosphate.</text>
        <dbReference type="EC" id="6.5.1.3"/>
    </reaction>
</comment>
<sequence>MEGPLAENMTVNDVKQLVTELETASQLTKRGKASKVLCTLKYSGIKVNSWRFNEWDYGKNNISMPCNARGLFIIDDPEKPEIVARGYDKFFNVEEIAATAWKELERTTEGPYEVSLKENGCIIFIAGRPDGELVVCSKHSTGPRDDTDRNHAEAGEQFLRKLLEEAGASVETLARELYAMNCTAVAEYCDDAFEEHIIPYARDRAGLYLHGLNKNTREFQTLPMPEVKSFAEKYHLKIVDYFVKPDIETLRSFLQQCSIKGSYNDQEVEGFVIRCRKRDGHAFLFKYKFEEPYLLYRQWREATKDYINSRMRTYNFKKHRFITNKYLDFVIPLLDQDPDLCKEYIQGKGIIKLRKMFLEDFGMSGLDIMNSKTIKELEEQYASELDKVDENTKFIFIPVATVGCGKTTVALALKNIFGESWGHIQNDNIVTKDKSKLMRDALEFLQKDTSRAVIVDRNNHMPFERKQLFEWLEKMKENYIPYNSAVKVVCLSFLTYKDVESVREITKSRVAERGDNHQSIKALSEPEKAIMILDGFLKRFRAVNDQRSPDNMFDKIIQLKVLEENSSLTNIRTILEELHASYPTLVPELPSDSVIEESFKNTLSYKPTFTKIIKSSPRNTKYKPTYWGAELSDPKLFINQVSDLIVRKRPEYLRGVLDIVEEAMIQKSFHVTLIHCSAKRGNKEEKDMWAEYNKRYANHLVKPEKAPCQPPKYIETTDFIKFSIDKLLWDDKIMTATVSTDKLIYDSTGEAVPILRLLNTYAHITVGTRKAGVQAVYSNELCRRFHEKHGEEEGSFSEGMNCIRFPEPVQVVAAVRINIY</sequence>
<dbReference type="Pfam" id="PF08302">
    <property type="entry name" value="tRNA_lig_CPD"/>
    <property type="match status" value="1"/>
</dbReference>
<dbReference type="GO" id="GO:0051730">
    <property type="term" value="F:GTP-dependent polyribonucleotide 5'-hydroxyl-kinase activity"/>
    <property type="evidence" value="ECO:0007669"/>
    <property type="project" value="InterPro"/>
</dbReference>
<dbReference type="GO" id="GO:0003972">
    <property type="term" value="F:RNA ligase (ATP) activity"/>
    <property type="evidence" value="ECO:0000318"/>
    <property type="project" value="GO_Central"/>
</dbReference>
<dbReference type="GO" id="GO:0005634">
    <property type="term" value="C:nucleus"/>
    <property type="evidence" value="ECO:0000318"/>
    <property type="project" value="GO_Central"/>
</dbReference>
<evidence type="ECO:0000256" key="10">
    <source>
        <dbReference type="ARBA" id="ARBA00022840"/>
    </source>
</evidence>
<dbReference type="Proteomes" id="UP000000591">
    <property type="component" value="Chromosome VI"/>
</dbReference>
<accession>Q754H3</accession>
<feature type="domain" description="T4 RNA ligase 1-like N-terminal" evidence="20">
    <location>
        <begin position="67"/>
        <end position="294"/>
    </location>
</feature>
<dbReference type="InterPro" id="IPR012387">
    <property type="entry name" value="Trl1_fun"/>
</dbReference>
<dbReference type="PANTHER" id="PTHR32004:SF1">
    <property type="entry name" value="TRNA LIGASE"/>
    <property type="match status" value="1"/>
</dbReference>
<name>Q754H3_EREGS</name>
<proteinExistence type="inferred from homology"/>
<keyword evidence="4 16" id="KW-0819">tRNA processing</keyword>
<protein>
    <recommendedName>
        <fullName evidence="15 16">tRNA ligase</fullName>
        <ecNumber evidence="1 16">6.5.1.3</ecNumber>
    </recommendedName>
</protein>
<dbReference type="GO" id="GO:0005524">
    <property type="term" value="F:ATP binding"/>
    <property type="evidence" value="ECO:0007669"/>
    <property type="project" value="UniProtKB-UniRule"/>
</dbReference>
<dbReference type="OMA" id="FQDWDYK"/>
<dbReference type="InterPro" id="IPR015965">
    <property type="entry name" value="tRNA_lig_PDEase"/>
</dbReference>
<dbReference type="GO" id="GO:0006388">
    <property type="term" value="P:tRNA splicing, via endonucleolytic cleavage and ligation"/>
    <property type="evidence" value="ECO:0000318"/>
    <property type="project" value="GO_Central"/>
</dbReference>
<evidence type="ECO:0000256" key="15">
    <source>
        <dbReference type="ARBA" id="ARBA00073988"/>
    </source>
</evidence>
<evidence type="ECO:0000256" key="17">
    <source>
        <dbReference type="PIRSR" id="PIRSR019634-50"/>
    </source>
</evidence>
<dbReference type="FunCoup" id="Q754H3">
    <property type="interactions" value="108"/>
</dbReference>
<keyword evidence="7" id="KW-0255">Endonuclease</keyword>
<evidence type="ECO:0000256" key="5">
    <source>
        <dbReference type="ARBA" id="ARBA00022722"/>
    </source>
</evidence>
<dbReference type="PANTHER" id="PTHR32004">
    <property type="entry name" value="TRNA LIGASE"/>
    <property type="match status" value="1"/>
</dbReference>
<dbReference type="Gene3D" id="3.40.50.300">
    <property type="entry name" value="P-loop containing nucleotide triphosphate hydrolases"/>
    <property type="match status" value="1"/>
</dbReference>
<dbReference type="GeneID" id="4621889"/>
<dbReference type="eggNOG" id="ENOG502QQB9">
    <property type="taxonomic scope" value="Eukaryota"/>
</dbReference>
<dbReference type="STRING" id="284811.Q754H3"/>
<keyword evidence="9" id="KW-0378">Hydrolase</keyword>
<evidence type="ECO:0000313" key="21">
    <source>
        <dbReference type="EMBL" id="AAS53470.2"/>
    </source>
</evidence>
<evidence type="ECO:0000256" key="14">
    <source>
        <dbReference type="ARBA" id="ARBA00061627"/>
    </source>
</evidence>
<evidence type="ECO:0000256" key="12">
    <source>
        <dbReference type="ARBA" id="ARBA00034038"/>
    </source>
</evidence>
<dbReference type="Pfam" id="PF09511">
    <property type="entry name" value="RNA_lig_T4_1"/>
    <property type="match status" value="1"/>
</dbReference>
<evidence type="ECO:0000259" key="19">
    <source>
        <dbReference type="Pfam" id="PF08303"/>
    </source>
</evidence>
<gene>
    <name evidence="21" type="ORF">AGOS_AFR099C</name>
</gene>
<evidence type="ECO:0000256" key="11">
    <source>
        <dbReference type="ARBA" id="ARBA00023268"/>
    </source>
</evidence>
<feature type="domain" description="tRNA ligase phosphodiesterase" evidence="18">
    <location>
        <begin position="566"/>
        <end position="818"/>
    </location>
</feature>
<dbReference type="HOGENOM" id="CLU_010316_1_0_1"/>
<dbReference type="AlphaFoldDB" id="Q754H3"/>
<evidence type="ECO:0000256" key="7">
    <source>
        <dbReference type="ARBA" id="ARBA00022759"/>
    </source>
</evidence>
<dbReference type="SUPFAM" id="SSF52540">
    <property type="entry name" value="P-loop containing nucleoside triphosphate hydrolases"/>
    <property type="match status" value="1"/>
</dbReference>
<comment type="similarity">
    <text evidence="14 16">Belongs to the TRL1 family.</text>
</comment>
<evidence type="ECO:0000256" key="6">
    <source>
        <dbReference type="ARBA" id="ARBA00022741"/>
    </source>
</evidence>
<dbReference type="OrthoDB" id="276239at2759"/>
<evidence type="ECO:0000256" key="13">
    <source>
        <dbReference type="ARBA" id="ARBA00055002"/>
    </source>
</evidence>
<keyword evidence="11" id="KW-0511">Multifunctional enzyme</keyword>
<comment type="function">
    <text evidence="13">One of the two proteins required for the splicing of precursor tRNA molecules containing introns. The ligation activity requires three enzymatic activities: phosphorylation of the 5' terminus of the 3' half-tRNA in the presence of ATP, opening of the 2'3'-cyclic phosphodiester bond of the 5' half-tRNA leaving a 2'-phosphomonoester and ligation of the two tRNA halves in an ATP-dependent reaction.</text>
</comment>
<dbReference type="InterPro" id="IPR027417">
    <property type="entry name" value="P-loop_NTPase"/>
</dbReference>
<keyword evidence="10" id="KW-0067">ATP-binding</keyword>
<organism evidence="21 22">
    <name type="scientific">Eremothecium gossypii (strain ATCC 10895 / CBS 109.51 / FGSC 9923 / NRRL Y-1056)</name>
    <name type="common">Yeast</name>
    <name type="synonym">Ashbya gossypii</name>
    <dbReference type="NCBI Taxonomy" id="284811"/>
    <lineage>
        <taxon>Eukaryota</taxon>
        <taxon>Fungi</taxon>
        <taxon>Dikarya</taxon>
        <taxon>Ascomycota</taxon>
        <taxon>Saccharomycotina</taxon>
        <taxon>Saccharomycetes</taxon>
        <taxon>Saccharomycetales</taxon>
        <taxon>Saccharomycetaceae</taxon>
        <taxon>Eremothecium</taxon>
    </lineage>
</organism>
<keyword evidence="22" id="KW-1185">Reference proteome</keyword>
<dbReference type="GO" id="GO:0008081">
    <property type="term" value="F:phosphoric diester hydrolase activity"/>
    <property type="evidence" value="ECO:0007669"/>
    <property type="project" value="InterPro"/>
</dbReference>
<evidence type="ECO:0000313" key="22">
    <source>
        <dbReference type="Proteomes" id="UP000000591"/>
    </source>
</evidence>